<proteinExistence type="predicted"/>
<feature type="transmembrane region" description="Helical" evidence="1">
    <location>
        <begin position="142"/>
        <end position="164"/>
    </location>
</feature>
<evidence type="ECO:0000256" key="1">
    <source>
        <dbReference type="SAM" id="Phobius"/>
    </source>
</evidence>
<feature type="transmembrane region" description="Helical" evidence="1">
    <location>
        <begin position="110"/>
        <end position="130"/>
    </location>
</feature>
<feature type="transmembrane region" description="Helical" evidence="1">
    <location>
        <begin position="171"/>
        <end position="190"/>
    </location>
</feature>
<dbReference type="EMBL" id="JBHTJP010000032">
    <property type="protein sequence ID" value="MFD0975949.1"/>
    <property type="molecule type" value="Genomic_DNA"/>
</dbReference>
<dbReference type="Proteomes" id="UP001597100">
    <property type="component" value="Unassembled WGS sequence"/>
</dbReference>
<evidence type="ECO:0000313" key="3">
    <source>
        <dbReference type="Proteomes" id="UP001597100"/>
    </source>
</evidence>
<keyword evidence="1" id="KW-0812">Transmembrane</keyword>
<evidence type="ECO:0008006" key="4">
    <source>
        <dbReference type="Google" id="ProtNLM"/>
    </source>
</evidence>
<dbReference type="RefSeq" id="WP_380736985.1">
    <property type="nucleotide sequence ID" value="NZ_JBHTJP010000032.1"/>
</dbReference>
<name>A0ABW3ID56_9FLAO</name>
<keyword evidence="1" id="KW-0472">Membrane</keyword>
<feature type="transmembrane region" description="Helical" evidence="1">
    <location>
        <begin position="5"/>
        <end position="23"/>
    </location>
</feature>
<reference evidence="3" key="1">
    <citation type="journal article" date="2019" name="Int. J. Syst. Evol. Microbiol.">
        <title>The Global Catalogue of Microorganisms (GCM) 10K type strain sequencing project: providing services to taxonomists for standard genome sequencing and annotation.</title>
        <authorList>
            <consortium name="The Broad Institute Genomics Platform"/>
            <consortium name="The Broad Institute Genome Sequencing Center for Infectious Disease"/>
            <person name="Wu L."/>
            <person name="Ma J."/>
        </authorList>
    </citation>
    <scope>NUCLEOTIDE SEQUENCE [LARGE SCALE GENOMIC DNA]</scope>
    <source>
        <strain evidence="3">CCUG 60898</strain>
    </source>
</reference>
<accession>A0ABW3ID56</accession>
<feature type="transmembrane region" description="Helical" evidence="1">
    <location>
        <begin position="54"/>
        <end position="72"/>
    </location>
</feature>
<keyword evidence="1" id="KW-1133">Transmembrane helix</keyword>
<sequence length="232" mass="27164">MRQKYLFALLVIIAMLANVIGIFNDNFWLSSSSELFFIVPLILYYFKELPLNNLNFYTFLVCIISANTLGLINGVWFLNYIILGLWLAAYIFLVREAIRHTEYERGSKLMTLYFVIVVAVYTYLLSLHILELERSLNDGLELSFYLVYYLNILILAITALIYYLNSFSRKSVFFMCLAISFIFSDVLRDMEVFYFPDLSVEIVGSLIRFAGLKLAFLFFVTREKKLRLLHLV</sequence>
<organism evidence="2 3">
    <name type="scientific">Salinimicrobium gaetbulicola</name>
    <dbReference type="NCBI Taxonomy" id="999702"/>
    <lineage>
        <taxon>Bacteria</taxon>
        <taxon>Pseudomonadati</taxon>
        <taxon>Bacteroidota</taxon>
        <taxon>Flavobacteriia</taxon>
        <taxon>Flavobacteriales</taxon>
        <taxon>Flavobacteriaceae</taxon>
        <taxon>Salinimicrobium</taxon>
    </lineage>
</organism>
<protein>
    <recommendedName>
        <fullName evidence="4">YhhN-like protein</fullName>
    </recommendedName>
</protein>
<feature type="transmembrane region" description="Helical" evidence="1">
    <location>
        <begin position="202"/>
        <end position="220"/>
    </location>
</feature>
<feature type="transmembrane region" description="Helical" evidence="1">
    <location>
        <begin position="29"/>
        <end position="47"/>
    </location>
</feature>
<evidence type="ECO:0000313" key="2">
    <source>
        <dbReference type="EMBL" id="MFD0975949.1"/>
    </source>
</evidence>
<feature type="transmembrane region" description="Helical" evidence="1">
    <location>
        <begin position="78"/>
        <end position="98"/>
    </location>
</feature>
<keyword evidence="3" id="KW-1185">Reference proteome</keyword>
<comment type="caution">
    <text evidence="2">The sequence shown here is derived from an EMBL/GenBank/DDBJ whole genome shotgun (WGS) entry which is preliminary data.</text>
</comment>
<gene>
    <name evidence="2" type="ORF">ACFQ1G_04015</name>
</gene>